<dbReference type="InterPro" id="IPR055259">
    <property type="entry name" value="YkvP/CgeB_Glyco_trans-like"/>
</dbReference>
<reference evidence="2 3" key="1">
    <citation type="submission" date="2010-02" db="EMBL/GenBank/DDBJ databases">
        <authorList>
            <person name="Weinstock G."/>
            <person name="Sodergren E."/>
            <person name="Clifton S."/>
            <person name="Fulton L."/>
            <person name="Fulton B."/>
            <person name="Courtney L."/>
            <person name="Fronick C."/>
            <person name="Harrison M."/>
            <person name="Strong C."/>
            <person name="Farmer C."/>
            <person name="Delahaunty K."/>
            <person name="Markovic C."/>
            <person name="Hall O."/>
            <person name="Minx P."/>
            <person name="Tomlinson C."/>
            <person name="Mitreva M."/>
            <person name="Nelson J."/>
            <person name="Hou S."/>
            <person name="Wollam A."/>
            <person name="Pepin K.H."/>
            <person name="Johnson M."/>
            <person name="Bhonagiri V."/>
            <person name="Zhang X."/>
            <person name="Suruliraj S."/>
            <person name="Warren W."/>
            <person name="Chinwalla A."/>
            <person name="Mardis E.R."/>
            <person name="Wilson R.K."/>
        </authorList>
    </citation>
    <scope>NUCLEOTIDE SEQUENCE [LARGE SCALE GENOMIC DNA]</scope>
    <source>
        <strain evidence="2 3">DSM 2876</strain>
    </source>
</reference>
<feature type="domain" description="Spore protein YkvP/CgeB glycosyl transferase-like" evidence="1">
    <location>
        <begin position="238"/>
        <end position="379"/>
    </location>
</feature>
<keyword evidence="3" id="KW-1185">Reference proteome</keyword>
<organism evidence="2 3">
    <name type="scientific">Eshraghiella crossota DSM 2876</name>
    <dbReference type="NCBI Taxonomy" id="511680"/>
    <lineage>
        <taxon>Bacteria</taxon>
        <taxon>Bacillati</taxon>
        <taxon>Bacillota</taxon>
        <taxon>Clostridia</taxon>
        <taxon>Lachnospirales</taxon>
        <taxon>Lachnospiraceae</taxon>
        <taxon>Eshraghiella</taxon>
    </lineage>
</organism>
<accession>D4S354</accession>
<dbReference type="Pfam" id="PF13524">
    <property type="entry name" value="Glyco_trans_1_2"/>
    <property type="match status" value="1"/>
</dbReference>
<name>D4S354_9FIRM</name>
<dbReference type="Proteomes" id="UP000006238">
    <property type="component" value="Unassembled WGS sequence"/>
</dbReference>
<sequence>MDYTDVIIIKGPVETLSFFSERLAETFYTELNKNVIAWDMKKPLESRHFIENIREKAVLITFNFIGLSGESQFMAEGTDGKETSVWDYYGIKKVCIMVDHPLYYRDQLEMINDCMLYCIDRQHVDFIRRYYPGKKVDFLPLAGTSLDEGGQKRDIDVFFAGNYVNIKPLEDRINMLDKDNREFCYSMIEDLKTNTGKGIDEVIEEHVRADIPDITREDMLMVTNKMMVIDLYIRSYFRQKIICNLAENGIKVHIIGKDWEKAGCKKPENLVLIGQRDSLECLRYMKRSKVSVNIMPWFKDGVHDRFFNGMAQGSVVVSDSSLYIDEIAKDGVEYLRFSLDNMQEIPDIVNSAVHRDDIAKQGHMLVCSGHLWRHRAVEIDNNLKKYH</sequence>
<comment type="caution">
    <text evidence="2">The sequence shown here is derived from an EMBL/GenBank/DDBJ whole genome shotgun (WGS) entry which is preliminary data.</text>
</comment>
<evidence type="ECO:0000259" key="1">
    <source>
        <dbReference type="Pfam" id="PF13524"/>
    </source>
</evidence>
<dbReference type="GeneID" id="98919056"/>
<dbReference type="AlphaFoldDB" id="D4S354"/>
<dbReference type="EMBL" id="ABWN01000043">
    <property type="protein sequence ID" value="EFF67335.1"/>
    <property type="molecule type" value="Genomic_DNA"/>
</dbReference>
<gene>
    <name evidence="2" type="ORF">BUTYVIB_02533</name>
</gene>
<protein>
    <recommendedName>
        <fullName evidence="1">Spore protein YkvP/CgeB glycosyl transferase-like domain-containing protein</fullName>
    </recommendedName>
</protein>
<evidence type="ECO:0000313" key="3">
    <source>
        <dbReference type="Proteomes" id="UP000006238"/>
    </source>
</evidence>
<dbReference type="eggNOG" id="COG4641">
    <property type="taxonomic scope" value="Bacteria"/>
</dbReference>
<proteinExistence type="predicted"/>
<dbReference type="HOGENOM" id="CLU_037740_0_0_9"/>
<dbReference type="STRING" id="45851.BHV86_03790"/>
<evidence type="ECO:0000313" key="2">
    <source>
        <dbReference type="EMBL" id="EFF67335.1"/>
    </source>
</evidence>
<dbReference type="RefSeq" id="WP_005604766.1">
    <property type="nucleotide sequence ID" value="NZ_GG663526.1"/>
</dbReference>